<evidence type="ECO:0000313" key="1">
    <source>
        <dbReference type="EMBL" id="KAJ9068619.1"/>
    </source>
</evidence>
<reference evidence="1" key="1">
    <citation type="submission" date="2022-04" db="EMBL/GenBank/DDBJ databases">
        <title>Genome of the entomopathogenic fungus Entomophthora muscae.</title>
        <authorList>
            <person name="Elya C."/>
            <person name="Lovett B.R."/>
            <person name="Lee E."/>
            <person name="Macias A.M."/>
            <person name="Hajek A.E."/>
            <person name="De Bivort B.L."/>
            <person name="Kasson M.T."/>
            <person name="De Fine Licht H.H."/>
            <person name="Stajich J.E."/>
        </authorList>
    </citation>
    <scope>NUCLEOTIDE SEQUENCE</scope>
    <source>
        <strain evidence="1">Berkeley</strain>
    </source>
</reference>
<sequence length="231" mass="25829">MHFLTIFSIATASFASASSIPNDAFSNLLSKADQVQQLLNFNVMDKAKFTKEDFSKLLPSLMNDANIRELLVNDKVSFSLTGLSVPEKEANKILVDAVTGNKALLNIYVRSYVSTKTNSKNIEGTKQEFRNLIEELSKDDGKFAKGVEKVDEILAKHPELASIIRYLITAMPETFDKEGLDFAKLFLTEVHASNPELVLKLATIVDMAQSKYKFLPEPQFNNLREVLASFN</sequence>
<dbReference type="EMBL" id="QTSX02003709">
    <property type="protein sequence ID" value="KAJ9068619.1"/>
    <property type="molecule type" value="Genomic_DNA"/>
</dbReference>
<comment type="caution">
    <text evidence="1">The sequence shown here is derived from an EMBL/GenBank/DDBJ whole genome shotgun (WGS) entry which is preliminary data.</text>
</comment>
<evidence type="ECO:0000313" key="2">
    <source>
        <dbReference type="Proteomes" id="UP001165960"/>
    </source>
</evidence>
<keyword evidence="2" id="KW-1185">Reference proteome</keyword>
<gene>
    <name evidence="1" type="ORF">DSO57_1026785</name>
</gene>
<dbReference type="Proteomes" id="UP001165960">
    <property type="component" value="Unassembled WGS sequence"/>
</dbReference>
<organism evidence="1 2">
    <name type="scientific">Entomophthora muscae</name>
    <dbReference type="NCBI Taxonomy" id="34485"/>
    <lineage>
        <taxon>Eukaryota</taxon>
        <taxon>Fungi</taxon>
        <taxon>Fungi incertae sedis</taxon>
        <taxon>Zoopagomycota</taxon>
        <taxon>Entomophthoromycotina</taxon>
        <taxon>Entomophthoromycetes</taxon>
        <taxon>Entomophthorales</taxon>
        <taxon>Entomophthoraceae</taxon>
        <taxon>Entomophthora</taxon>
    </lineage>
</organism>
<protein>
    <submittedName>
        <fullName evidence="1">Uncharacterized protein</fullName>
    </submittedName>
</protein>
<proteinExistence type="predicted"/>
<name>A0ACC2T1T7_9FUNG</name>
<accession>A0ACC2T1T7</accession>